<evidence type="ECO:0000313" key="1">
    <source>
        <dbReference type="EMBL" id="KAF2763159.1"/>
    </source>
</evidence>
<reference evidence="1" key="1">
    <citation type="journal article" date="2020" name="Stud. Mycol.">
        <title>101 Dothideomycetes genomes: a test case for predicting lifestyles and emergence of pathogens.</title>
        <authorList>
            <person name="Haridas S."/>
            <person name="Albert R."/>
            <person name="Binder M."/>
            <person name="Bloem J."/>
            <person name="Labutti K."/>
            <person name="Salamov A."/>
            <person name="Andreopoulos B."/>
            <person name="Baker S."/>
            <person name="Barry K."/>
            <person name="Bills G."/>
            <person name="Bluhm B."/>
            <person name="Cannon C."/>
            <person name="Castanera R."/>
            <person name="Culley D."/>
            <person name="Daum C."/>
            <person name="Ezra D."/>
            <person name="Gonzalez J."/>
            <person name="Henrissat B."/>
            <person name="Kuo A."/>
            <person name="Liang C."/>
            <person name="Lipzen A."/>
            <person name="Lutzoni F."/>
            <person name="Magnuson J."/>
            <person name="Mondo S."/>
            <person name="Nolan M."/>
            <person name="Ohm R."/>
            <person name="Pangilinan J."/>
            <person name="Park H.-J."/>
            <person name="Ramirez L."/>
            <person name="Alfaro M."/>
            <person name="Sun H."/>
            <person name="Tritt A."/>
            <person name="Yoshinaga Y."/>
            <person name="Zwiers L.-H."/>
            <person name="Turgeon B."/>
            <person name="Goodwin S."/>
            <person name="Spatafora J."/>
            <person name="Crous P."/>
            <person name="Grigoriev I."/>
        </authorList>
    </citation>
    <scope>NUCLEOTIDE SEQUENCE</scope>
    <source>
        <strain evidence="1">CBS 121739</strain>
    </source>
</reference>
<dbReference type="AlphaFoldDB" id="A0A6A6WMB3"/>
<accession>A0A6A6WMB3</accession>
<evidence type="ECO:0000313" key="2">
    <source>
        <dbReference type="Proteomes" id="UP000799437"/>
    </source>
</evidence>
<organism evidence="1 2">
    <name type="scientific">Pseudovirgaria hyperparasitica</name>
    <dbReference type="NCBI Taxonomy" id="470096"/>
    <lineage>
        <taxon>Eukaryota</taxon>
        <taxon>Fungi</taxon>
        <taxon>Dikarya</taxon>
        <taxon>Ascomycota</taxon>
        <taxon>Pezizomycotina</taxon>
        <taxon>Dothideomycetes</taxon>
        <taxon>Dothideomycetes incertae sedis</taxon>
        <taxon>Acrospermales</taxon>
        <taxon>Acrospermaceae</taxon>
        <taxon>Pseudovirgaria</taxon>
    </lineage>
</organism>
<dbReference type="Proteomes" id="UP000799437">
    <property type="component" value="Unassembled WGS sequence"/>
</dbReference>
<dbReference type="EMBL" id="ML996565">
    <property type="protein sequence ID" value="KAF2763159.1"/>
    <property type="molecule type" value="Genomic_DNA"/>
</dbReference>
<sequence length="147" mass="16012">MSLFACHALSCDHPTTLANLLLICLNAHTNTSNISSLYHPISTKTPRKPSHSILPRARMHARDATAQRRTTSRHSLAISSLTLSMTLTSRPIAAQPSSRDSRCSQPGPRRPKGAFCSLYLAKDGPLWTVPGLDYTYWAVPDCGLGTV</sequence>
<gene>
    <name evidence="1" type="ORF">EJ05DRAFT_27923</name>
</gene>
<keyword evidence="2" id="KW-1185">Reference proteome</keyword>
<proteinExistence type="predicted"/>
<protein>
    <submittedName>
        <fullName evidence="1">Uncharacterized protein</fullName>
    </submittedName>
</protein>
<dbReference type="RefSeq" id="XP_033605610.1">
    <property type="nucleotide sequence ID" value="XM_033740421.1"/>
</dbReference>
<dbReference type="GeneID" id="54481475"/>
<name>A0A6A6WMB3_9PEZI</name>